<gene>
    <name evidence="1" type="ORF">J4215_03545</name>
</gene>
<accession>A0A8T4L4B3</accession>
<dbReference type="AlphaFoldDB" id="A0A8T4L4B3"/>
<protein>
    <submittedName>
        <fullName evidence="1">Uncharacterized protein</fullName>
    </submittedName>
</protein>
<name>A0A8T4L4B3_9ARCH</name>
<reference evidence="1" key="2">
    <citation type="submission" date="2021-05" db="EMBL/GenBank/DDBJ databases">
        <title>Protein family content uncovers lineage relationships and bacterial pathway maintenance mechanisms in DPANN archaea.</title>
        <authorList>
            <person name="Castelle C.J."/>
            <person name="Meheust R."/>
            <person name="Jaffe A.L."/>
            <person name="Seitz K."/>
            <person name="Gong X."/>
            <person name="Baker B.J."/>
            <person name="Banfield J.F."/>
        </authorList>
    </citation>
    <scope>NUCLEOTIDE SEQUENCE</scope>
    <source>
        <strain evidence="1">RIFCSPLOWO2_01_FULL_AR10_48_17</strain>
    </source>
</reference>
<dbReference type="EMBL" id="JAGVWC010000010">
    <property type="protein sequence ID" value="MBS3061631.1"/>
    <property type="molecule type" value="Genomic_DNA"/>
</dbReference>
<evidence type="ECO:0000313" key="1">
    <source>
        <dbReference type="EMBL" id="MBS3061631.1"/>
    </source>
</evidence>
<proteinExistence type="predicted"/>
<organism evidence="1 2">
    <name type="scientific">Candidatus Iainarchaeum sp</name>
    <dbReference type="NCBI Taxonomy" id="3101447"/>
    <lineage>
        <taxon>Archaea</taxon>
        <taxon>Candidatus Iainarchaeota</taxon>
        <taxon>Candidatus Iainarchaeia</taxon>
        <taxon>Candidatus Iainarchaeales</taxon>
        <taxon>Candidatus Iainarchaeaceae</taxon>
        <taxon>Candidatus Iainarchaeum</taxon>
    </lineage>
</organism>
<comment type="caution">
    <text evidence="1">The sequence shown here is derived from an EMBL/GenBank/DDBJ whole genome shotgun (WGS) entry which is preliminary data.</text>
</comment>
<evidence type="ECO:0000313" key="2">
    <source>
        <dbReference type="Proteomes" id="UP000675968"/>
    </source>
</evidence>
<dbReference type="Proteomes" id="UP000675968">
    <property type="component" value="Unassembled WGS sequence"/>
</dbReference>
<sequence length="192" mass="21526">MNKKGMDMAIQIFVVLFVLLAVAMLVLRLVSEQTQSQIKVINEEAKKAEMSKIKAECDQACVNCDSPQAQVGFCLKLIQSSLFEAKGAMDFDGDGFANAYVEEQVGQYTGGLYGLCEDQIYCSQISPCKCGNRTLDMRNCFNVICDYWEKQGADIPMLMQKFFPAPTCDMSDEELQRHWIVNYQQLMSCGSA</sequence>
<reference evidence="1" key="1">
    <citation type="submission" date="2021-03" db="EMBL/GenBank/DDBJ databases">
        <authorList>
            <person name="Jaffe A."/>
        </authorList>
    </citation>
    <scope>NUCLEOTIDE SEQUENCE</scope>
    <source>
        <strain evidence="1">RIFCSPLOWO2_01_FULL_AR10_48_17</strain>
    </source>
</reference>